<dbReference type="SUPFAM" id="SSF159006">
    <property type="entry name" value="YopX-like"/>
    <property type="match status" value="1"/>
</dbReference>
<evidence type="ECO:0000259" key="1">
    <source>
        <dbReference type="Pfam" id="PF09643"/>
    </source>
</evidence>
<sequence length="130" mass="15308">MIKQPKVYIKSLGMILPVEVINYHEKIVEVYFNDNADNVPYKFDEVILIENTGFKDKKGNDIFVGDIVERTRYDETCIYTEEVEKDYFDGSYHTVSKRSVAKLNEFRRENLEVIGNIYENNDLWKKIAAI</sequence>
<dbReference type="Pfam" id="PF09643">
    <property type="entry name" value="YopX"/>
    <property type="match status" value="1"/>
</dbReference>
<protein>
    <submittedName>
        <fullName evidence="2">YopX protein</fullName>
    </submittedName>
</protein>
<feature type="domain" description="YopX protein" evidence="1">
    <location>
        <begin position="34"/>
        <end position="123"/>
    </location>
</feature>
<dbReference type="InterPro" id="IPR010024">
    <property type="entry name" value="CHP16711"/>
</dbReference>
<dbReference type="EMBL" id="BK014899">
    <property type="protein sequence ID" value="DAD81339.1"/>
    <property type="molecule type" value="Genomic_DNA"/>
</dbReference>
<dbReference type="Gene3D" id="2.30.30.290">
    <property type="entry name" value="YopX-like domains"/>
    <property type="match status" value="1"/>
</dbReference>
<accession>A0A8S5MHE8</accession>
<dbReference type="InterPro" id="IPR023385">
    <property type="entry name" value="YopX-like_C"/>
</dbReference>
<name>A0A8S5MHE8_9CAUD</name>
<dbReference type="NCBIfam" id="TIGR01671">
    <property type="entry name" value="phage_TIGR01671"/>
    <property type="match status" value="1"/>
</dbReference>
<proteinExistence type="predicted"/>
<evidence type="ECO:0000313" key="2">
    <source>
        <dbReference type="EMBL" id="DAD81339.1"/>
    </source>
</evidence>
<organism evidence="2">
    <name type="scientific">Siphoviridae sp. ctHl62</name>
    <dbReference type="NCBI Taxonomy" id="2826235"/>
    <lineage>
        <taxon>Viruses</taxon>
        <taxon>Duplodnaviria</taxon>
        <taxon>Heunggongvirae</taxon>
        <taxon>Uroviricota</taxon>
        <taxon>Caudoviricetes</taxon>
    </lineage>
</organism>
<reference evidence="2" key="1">
    <citation type="journal article" date="2021" name="Proc. Natl. Acad. Sci. U.S.A.">
        <title>A Catalog of Tens of Thousands of Viruses from Human Metagenomes Reveals Hidden Associations with Chronic Diseases.</title>
        <authorList>
            <person name="Tisza M.J."/>
            <person name="Buck C.B."/>
        </authorList>
    </citation>
    <scope>NUCLEOTIDE SEQUENCE</scope>
    <source>
        <strain evidence="2">CtHl62</strain>
    </source>
</reference>
<dbReference type="InterPro" id="IPR019096">
    <property type="entry name" value="YopX_protein"/>
</dbReference>